<evidence type="ECO:0000256" key="5">
    <source>
        <dbReference type="ARBA" id="ARBA00022679"/>
    </source>
</evidence>
<dbReference type="GO" id="GO:0006688">
    <property type="term" value="P:glycosphingolipid biosynthetic process"/>
    <property type="evidence" value="ECO:0007669"/>
    <property type="project" value="TreeGrafter"/>
</dbReference>
<evidence type="ECO:0000256" key="9">
    <source>
        <dbReference type="ARBA" id="ARBA00023136"/>
    </source>
</evidence>
<evidence type="ECO:0000256" key="8">
    <source>
        <dbReference type="ARBA" id="ARBA00022989"/>
    </source>
</evidence>
<dbReference type="Proteomes" id="UP001353858">
    <property type="component" value="Unassembled WGS sequence"/>
</dbReference>
<dbReference type="InterPro" id="IPR027995">
    <property type="entry name" value="Galactosyl_T_N"/>
</dbReference>
<name>A0AAN7NZI5_9COLE</name>
<dbReference type="Gene3D" id="3.90.550.10">
    <property type="entry name" value="Spore Coat Polysaccharide Biosynthesis Protein SpsA, Chain A"/>
    <property type="match status" value="2"/>
</dbReference>
<feature type="compositionally biased region" description="Polar residues" evidence="11">
    <location>
        <begin position="89"/>
        <end position="98"/>
    </location>
</feature>
<dbReference type="Pfam" id="PF02709">
    <property type="entry name" value="Glyco_transf_7C"/>
    <property type="match status" value="2"/>
</dbReference>
<evidence type="ECO:0008006" key="16">
    <source>
        <dbReference type="Google" id="ProtNLM"/>
    </source>
</evidence>
<keyword evidence="10" id="KW-0325">Glycoprotein</keyword>
<reference evidence="15" key="1">
    <citation type="submission" date="2023-01" db="EMBL/GenBank/DDBJ databases">
        <title>Key to firefly adult light organ development and bioluminescence: homeobox transcription factors regulate luciferase expression and transportation to peroxisome.</title>
        <authorList>
            <person name="Fu X."/>
        </authorList>
    </citation>
    <scope>NUCLEOTIDE SEQUENCE [LARGE SCALE GENOMIC DNA]</scope>
</reference>
<comment type="subcellular location">
    <subcellularLocation>
        <location evidence="1">Membrane</location>
        <topology evidence="1">Single-pass type II membrane protein</topology>
    </subcellularLocation>
</comment>
<evidence type="ECO:0000256" key="10">
    <source>
        <dbReference type="ARBA" id="ARBA00023180"/>
    </source>
</evidence>
<keyword evidence="5" id="KW-0808">Transferase</keyword>
<evidence type="ECO:0000256" key="4">
    <source>
        <dbReference type="ARBA" id="ARBA00022676"/>
    </source>
</evidence>
<evidence type="ECO:0000256" key="11">
    <source>
        <dbReference type="SAM" id="MobiDB-lite"/>
    </source>
</evidence>
<keyword evidence="15" id="KW-1185">Reference proteome</keyword>
<dbReference type="GO" id="GO:0008378">
    <property type="term" value="F:galactosyltransferase activity"/>
    <property type="evidence" value="ECO:0007669"/>
    <property type="project" value="TreeGrafter"/>
</dbReference>
<evidence type="ECO:0000259" key="12">
    <source>
        <dbReference type="Pfam" id="PF02709"/>
    </source>
</evidence>
<protein>
    <recommendedName>
        <fullName evidence="16">Beta-1,4-N-acetylgalactosaminyltransferase bre-4</fullName>
    </recommendedName>
</protein>
<feature type="compositionally biased region" description="Basic and acidic residues" evidence="11">
    <location>
        <begin position="64"/>
        <end position="81"/>
    </location>
</feature>
<evidence type="ECO:0000259" key="13">
    <source>
        <dbReference type="Pfam" id="PF13733"/>
    </source>
</evidence>
<feature type="domain" description="Galactosyltransferase N-terminal" evidence="13">
    <location>
        <begin position="130"/>
        <end position="263"/>
    </location>
</feature>
<sequence length="685" mass="79112">MLQKKSPTTYEIAHKEGGELVGTYHTSAITPYYGNPEEVPNAPIRKTGRPRKLNPDTPNPESSSGRHKDSEGKLHLNDSKRSFNLPHTPGSTNATDYIKTYSTNSTSHLASEDKQVPNKNNESKLRIPLCPEVRANLTGRMKIVKSPVPTVLELEKRFSWLKPGGHWHPKICQVLTKVAIVIPFRCRKAHLLIFLQHIHSFLRKQQIYYTIFVVEQNGTGAFNRARLMNIGYKEALNFDNFDCFIFHDVDLLPEDYRNLYTCSEQPRHMSVAVDVFNYRLPFKHLFGGVTAISRKHFELLNGYSNSFWGWGGEDNDMYNRIRHYKLDVLRHPESIARYTMLTHKKEKPNPHRLHLNNSKTSFNFTLVPSSSTTVLSTTNCTDSIEISSTTLPPFMNYLSSKDEEIPNVNNQSTTTSMPLCPEVPANLTGRLNVIRSPVPTVLELEKQFSWLQPGGHWHPKTCRVLKKVAIIIPFRRREEHLLIFLQHMHPLLRKQQIDYTIFVVEQQGNGSFNRAMLMNIGYKEASNFNNFDCFNFHDIDLLPEDDRNLYTCPEQPRHMSVAINVFQYKLPYKNIFGGVSVITKAHFELVNGFSNSFWGWGGEDDDMSNRIRYHKLRISRYPISIARYTMLKHEQSKPAPQRFEVLRTGQRRFAIDGINNLKYMVIETKQNILYTWVLVKLEVSG</sequence>
<dbReference type="PANTHER" id="PTHR19300:SF57">
    <property type="entry name" value="BETA-1,4-N-ACETYLGALACTOSAMINYLTRANSFERASE"/>
    <property type="match status" value="1"/>
</dbReference>
<dbReference type="InterPro" id="IPR003859">
    <property type="entry name" value="Galactosyl_T"/>
</dbReference>
<gene>
    <name evidence="14" type="ORF">RN001_013029</name>
</gene>
<keyword evidence="6" id="KW-0812">Transmembrane</keyword>
<proteinExistence type="inferred from homology"/>
<feature type="domain" description="Galactosyltransferase C-terminal" evidence="12">
    <location>
        <begin position="267"/>
        <end position="344"/>
    </location>
</feature>
<dbReference type="InterPro" id="IPR029044">
    <property type="entry name" value="Nucleotide-diphossugar_trans"/>
</dbReference>
<keyword evidence="7" id="KW-0735">Signal-anchor</keyword>
<comment type="caution">
    <text evidence="14">The sequence shown here is derived from an EMBL/GenBank/DDBJ whole genome shotgun (WGS) entry which is preliminary data.</text>
</comment>
<feature type="region of interest" description="Disordered" evidence="11">
    <location>
        <begin position="28"/>
        <end position="98"/>
    </location>
</feature>
<dbReference type="CDD" id="cd00899">
    <property type="entry name" value="b4GalT"/>
    <property type="match status" value="2"/>
</dbReference>
<dbReference type="Pfam" id="PF13733">
    <property type="entry name" value="Glyco_transf_7N"/>
    <property type="match status" value="2"/>
</dbReference>
<dbReference type="GO" id="GO:0005794">
    <property type="term" value="C:Golgi apparatus"/>
    <property type="evidence" value="ECO:0007669"/>
    <property type="project" value="TreeGrafter"/>
</dbReference>
<dbReference type="PRINTS" id="PR02050">
    <property type="entry name" value="B14GALTRFASE"/>
</dbReference>
<dbReference type="GO" id="GO:0016020">
    <property type="term" value="C:membrane"/>
    <property type="evidence" value="ECO:0007669"/>
    <property type="project" value="UniProtKB-SubCell"/>
</dbReference>
<dbReference type="EMBL" id="JARPUR010000006">
    <property type="protein sequence ID" value="KAK4873669.1"/>
    <property type="molecule type" value="Genomic_DNA"/>
</dbReference>
<feature type="domain" description="Galactosyltransferase C-terminal" evidence="12">
    <location>
        <begin position="557"/>
        <end position="634"/>
    </location>
</feature>
<dbReference type="PANTHER" id="PTHR19300">
    <property type="entry name" value="BETA-1,4-GALACTOSYLTRANSFERASE"/>
    <property type="match status" value="1"/>
</dbReference>
<evidence type="ECO:0000256" key="7">
    <source>
        <dbReference type="ARBA" id="ARBA00022968"/>
    </source>
</evidence>
<evidence type="ECO:0000313" key="15">
    <source>
        <dbReference type="Proteomes" id="UP001353858"/>
    </source>
</evidence>
<evidence type="ECO:0000313" key="14">
    <source>
        <dbReference type="EMBL" id="KAK4873669.1"/>
    </source>
</evidence>
<keyword evidence="4" id="KW-0328">Glycosyltransferase</keyword>
<dbReference type="InterPro" id="IPR027791">
    <property type="entry name" value="Galactosyl_T_C"/>
</dbReference>
<keyword evidence="8" id="KW-1133">Transmembrane helix</keyword>
<dbReference type="AlphaFoldDB" id="A0AAN7NZI5"/>
<comment type="pathway">
    <text evidence="2">Protein modification; protein glycosylation.</text>
</comment>
<evidence type="ECO:0000256" key="6">
    <source>
        <dbReference type="ARBA" id="ARBA00022692"/>
    </source>
</evidence>
<evidence type="ECO:0000256" key="2">
    <source>
        <dbReference type="ARBA" id="ARBA00004922"/>
    </source>
</evidence>
<comment type="similarity">
    <text evidence="3">Belongs to the glycosyltransferase 7 family.</text>
</comment>
<accession>A0AAN7NZI5</accession>
<feature type="domain" description="Galactosyltransferase N-terminal" evidence="13">
    <location>
        <begin position="420"/>
        <end position="553"/>
    </location>
</feature>
<dbReference type="GO" id="GO:0005975">
    <property type="term" value="P:carbohydrate metabolic process"/>
    <property type="evidence" value="ECO:0007669"/>
    <property type="project" value="InterPro"/>
</dbReference>
<dbReference type="GO" id="GO:0033842">
    <property type="term" value="F:N-acetyl-beta-glucosaminyl-derivative 4-beta-N-acetylgalactosaminyltransferase activity"/>
    <property type="evidence" value="ECO:0007669"/>
    <property type="project" value="TreeGrafter"/>
</dbReference>
<organism evidence="14 15">
    <name type="scientific">Aquatica leii</name>
    <dbReference type="NCBI Taxonomy" id="1421715"/>
    <lineage>
        <taxon>Eukaryota</taxon>
        <taxon>Metazoa</taxon>
        <taxon>Ecdysozoa</taxon>
        <taxon>Arthropoda</taxon>
        <taxon>Hexapoda</taxon>
        <taxon>Insecta</taxon>
        <taxon>Pterygota</taxon>
        <taxon>Neoptera</taxon>
        <taxon>Endopterygota</taxon>
        <taxon>Coleoptera</taxon>
        <taxon>Polyphaga</taxon>
        <taxon>Elateriformia</taxon>
        <taxon>Elateroidea</taxon>
        <taxon>Lampyridae</taxon>
        <taxon>Luciolinae</taxon>
        <taxon>Aquatica</taxon>
    </lineage>
</organism>
<evidence type="ECO:0000256" key="3">
    <source>
        <dbReference type="ARBA" id="ARBA00005735"/>
    </source>
</evidence>
<evidence type="ECO:0000256" key="1">
    <source>
        <dbReference type="ARBA" id="ARBA00004606"/>
    </source>
</evidence>
<dbReference type="SUPFAM" id="SSF53448">
    <property type="entry name" value="Nucleotide-diphospho-sugar transferases"/>
    <property type="match status" value="2"/>
</dbReference>
<keyword evidence="9" id="KW-0472">Membrane</keyword>